<evidence type="ECO:0000313" key="5">
    <source>
        <dbReference type="Proteomes" id="UP001244011"/>
    </source>
</evidence>
<evidence type="ECO:0000256" key="2">
    <source>
        <dbReference type="SAM" id="Phobius"/>
    </source>
</evidence>
<dbReference type="AlphaFoldDB" id="A0AAJ0C7P1"/>
<keyword evidence="2" id="KW-0812">Transmembrane</keyword>
<evidence type="ECO:0000256" key="3">
    <source>
        <dbReference type="SAM" id="SignalP"/>
    </source>
</evidence>
<evidence type="ECO:0000256" key="1">
    <source>
        <dbReference type="SAM" id="MobiDB-lite"/>
    </source>
</evidence>
<keyword evidence="3" id="KW-0732">Signal</keyword>
<keyword evidence="2" id="KW-1133">Transmembrane helix</keyword>
<evidence type="ECO:0000313" key="4">
    <source>
        <dbReference type="EMBL" id="KAK1771460.1"/>
    </source>
</evidence>
<keyword evidence="5" id="KW-1185">Reference proteome</keyword>
<gene>
    <name evidence="4" type="ORF">QBC33DRAFT_510978</name>
</gene>
<organism evidence="4 5">
    <name type="scientific">Phialemonium atrogriseum</name>
    <dbReference type="NCBI Taxonomy" id="1093897"/>
    <lineage>
        <taxon>Eukaryota</taxon>
        <taxon>Fungi</taxon>
        <taxon>Dikarya</taxon>
        <taxon>Ascomycota</taxon>
        <taxon>Pezizomycotina</taxon>
        <taxon>Sordariomycetes</taxon>
        <taxon>Sordariomycetidae</taxon>
        <taxon>Cephalothecales</taxon>
        <taxon>Cephalothecaceae</taxon>
        <taxon>Phialemonium</taxon>
    </lineage>
</organism>
<protein>
    <submittedName>
        <fullName evidence="4">Uncharacterized protein</fullName>
    </submittedName>
</protein>
<feature type="region of interest" description="Disordered" evidence="1">
    <location>
        <begin position="144"/>
        <end position="163"/>
    </location>
</feature>
<comment type="caution">
    <text evidence="4">The sequence shown here is derived from an EMBL/GenBank/DDBJ whole genome shotgun (WGS) entry which is preliminary data.</text>
</comment>
<keyword evidence="2" id="KW-0472">Membrane</keyword>
<sequence>MTDLMLLLIIAFVIGAANAGPVRLNSTTLKNPVRRSEDGHTMLPDSSLSPYAIAGIALGSFFLIVGIAGVSACLRARHIKAFNRAREGQPGFESEEDRGRSINVRREELRLGSVPARGMPQTPVLRGQALGAIGEASLEALALPRPAVSRHTENPAVREGAAQ</sequence>
<reference evidence="4" key="1">
    <citation type="submission" date="2023-06" db="EMBL/GenBank/DDBJ databases">
        <title>Genome-scale phylogeny and comparative genomics of the fungal order Sordariales.</title>
        <authorList>
            <consortium name="Lawrence Berkeley National Laboratory"/>
            <person name="Hensen N."/>
            <person name="Bonometti L."/>
            <person name="Westerberg I."/>
            <person name="Brannstrom I.O."/>
            <person name="Guillou S."/>
            <person name="Cros-Aarteil S."/>
            <person name="Calhoun S."/>
            <person name="Haridas S."/>
            <person name="Kuo A."/>
            <person name="Mondo S."/>
            <person name="Pangilinan J."/>
            <person name="Riley R."/>
            <person name="Labutti K."/>
            <person name="Andreopoulos B."/>
            <person name="Lipzen A."/>
            <person name="Chen C."/>
            <person name="Yanf M."/>
            <person name="Daum C."/>
            <person name="Ng V."/>
            <person name="Clum A."/>
            <person name="Steindorff A."/>
            <person name="Ohm R."/>
            <person name="Martin F."/>
            <person name="Silar P."/>
            <person name="Natvig D."/>
            <person name="Lalanne C."/>
            <person name="Gautier V."/>
            <person name="Ament-Velasquez S.L."/>
            <person name="Kruys A."/>
            <person name="Hutchinson M.I."/>
            <person name="Powell A.J."/>
            <person name="Barry K."/>
            <person name="Miller A.N."/>
            <person name="Grigoriev I.V."/>
            <person name="Debuchy R."/>
            <person name="Gladieux P."/>
            <person name="Thoren M.H."/>
            <person name="Johannesson H."/>
        </authorList>
    </citation>
    <scope>NUCLEOTIDE SEQUENCE</scope>
    <source>
        <strain evidence="4">8032-3</strain>
    </source>
</reference>
<dbReference type="RefSeq" id="XP_060287673.1">
    <property type="nucleotide sequence ID" value="XM_060425803.1"/>
</dbReference>
<dbReference type="GeneID" id="85308990"/>
<proteinExistence type="predicted"/>
<name>A0AAJ0C7P1_9PEZI</name>
<dbReference type="Proteomes" id="UP001244011">
    <property type="component" value="Unassembled WGS sequence"/>
</dbReference>
<accession>A0AAJ0C7P1</accession>
<dbReference type="EMBL" id="MU838998">
    <property type="protein sequence ID" value="KAK1771460.1"/>
    <property type="molecule type" value="Genomic_DNA"/>
</dbReference>
<feature type="signal peptide" evidence="3">
    <location>
        <begin position="1"/>
        <end position="19"/>
    </location>
</feature>
<feature type="transmembrane region" description="Helical" evidence="2">
    <location>
        <begin position="51"/>
        <end position="74"/>
    </location>
</feature>
<feature type="chain" id="PRO_5042462816" evidence="3">
    <location>
        <begin position="20"/>
        <end position="163"/>
    </location>
</feature>